<proteinExistence type="predicted"/>
<sequence>MKYVDRHVFREERFSLGFEETTGKYYLSIPVANPYVEYEEHYEIDLDQYEACPANLDQLKEIAAKSRARQNDSRLMVKPGRLRGSPV</sequence>
<keyword evidence="2" id="KW-1185">Reference proteome</keyword>
<organism evidence="1 2">
    <name type="scientific">Dyella choica</name>
    <dbReference type="NCBI Taxonomy" id="1927959"/>
    <lineage>
        <taxon>Bacteria</taxon>
        <taxon>Pseudomonadati</taxon>
        <taxon>Pseudomonadota</taxon>
        <taxon>Gammaproteobacteria</taxon>
        <taxon>Lysobacterales</taxon>
        <taxon>Rhodanobacteraceae</taxon>
        <taxon>Dyella</taxon>
    </lineage>
</organism>
<reference evidence="1 2" key="1">
    <citation type="submission" date="2018-12" db="EMBL/GenBank/DDBJ databases">
        <title>Dyella dinghuensis sp. nov. DHOA06 and Dyella choica sp. nov. 4M-K27, isolated from forest soil.</title>
        <authorList>
            <person name="Qiu L.-H."/>
            <person name="Gao Z.-H."/>
        </authorList>
    </citation>
    <scope>NUCLEOTIDE SEQUENCE [LARGE SCALE GENOMIC DNA]</scope>
    <source>
        <strain evidence="1 2">4M-K27</strain>
    </source>
</reference>
<comment type="caution">
    <text evidence="1">The sequence shown here is derived from an EMBL/GenBank/DDBJ whole genome shotgun (WGS) entry which is preliminary data.</text>
</comment>
<dbReference type="OrthoDB" id="4318869at2"/>
<gene>
    <name evidence="1" type="ORF">EKH80_17655</name>
</gene>
<dbReference type="EMBL" id="RYYV01000015">
    <property type="protein sequence ID" value="RUL72504.1"/>
    <property type="molecule type" value="Genomic_DNA"/>
</dbReference>
<name>A0A432M2T1_9GAMM</name>
<dbReference type="AlphaFoldDB" id="A0A432M2T1"/>
<accession>A0A432M2T1</accession>
<evidence type="ECO:0000313" key="2">
    <source>
        <dbReference type="Proteomes" id="UP000274358"/>
    </source>
</evidence>
<dbReference type="RefSeq" id="WP_126686100.1">
    <property type="nucleotide sequence ID" value="NZ_RYYV01000015.1"/>
</dbReference>
<protein>
    <submittedName>
        <fullName evidence="1">Uncharacterized protein</fullName>
    </submittedName>
</protein>
<dbReference type="Proteomes" id="UP000274358">
    <property type="component" value="Unassembled WGS sequence"/>
</dbReference>
<evidence type="ECO:0000313" key="1">
    <source>
        <dbReference type="EMBL" id="RUL72504.1"/>
    </source>
</evidence>